<keyword evidence="1" id="KW-0812">Transmembrane</keyword>
<accession>A0A424YD55</accession>
<dbReference type="EMBL" id="QZAA01000170">
    <property type="protein sequence ID" value="RQD75090.1"/>
    <property type="molecule type" value="Genomic_DNA"/>
</dbReference>
<name>A0A424YD55_9FIRM</name>
<evidence type="ECO:0000313" key="2">
    <source>
        <dbReference type="EMBL" id="RQD75090.1"/>
    </source>
</evidence>
<gene>
    <name evidence="2" type="ORF">D5R97_06715</name>
</gene>
<dbReference type="Proteomes" id="UP000285138">
    <property type="component" value="Unassembled WGS sequence"/>
</dbReference>
<proteinExistence type="predicted"/>
<organism evidence="2 3">
    <name type="scientific">Candidatus Syntrophonatronum acetioxidans</name>
    <dbReference type="NCBI Taxonomy" id="1795816"/>
    <lineage>
        <taxon>Bacteria</taxon>
        <taxon>Bacillati</taxon>
        <taxon>Bacillota</taxon>
        <taxon>Clostridia</taxon>
        <taxon>Eubacteriales</taxon>
        <taxon>Syntrophomonadaceae</taxon>
        <taxon>Candidatus Syntrophonatronum</taxon>
    </lineage>
</organism>
<evidence type="ECO:0000313" key="3">
    <source>
        <dbReference type="Proteomes" id="UP000285138"/>
    </source>
</evidence>
<dbReference type="AlphaFoldDB" id="A0A424YD55"/>
<comment type="caution">
    <text evidence="2">The sequence shown here is derived from an EMBL/GenBank/DDBJ whole genome shotgun (WGS) entry which is preliminary data.</text>
</comment>
<reference evidence="2 3" key="1">
    <citation type="submission" date="2018-08" db="EMBL/GenBank/DDBJ databases">
        <title>The metabolism and importance of syntrophic acetate oxidation coupled to methane or sulfide production in haloalkaline environments.</title>
        <authorList>
            <person name="Timmers P.H.A."/>
            <person name="Vavourakis C.D."/>
            <person name="Sorokin D.Y."/>
            <person name="Sinninghe Damste J.S."/>
            <person name="Muyzer G."/>
            <person name="Stams A.J.M."/>
            <person name="Plugge C.M."/>
        </authorList>
    </citation>
    <scope>NUCLEOTIDE SEQUENCE [LARGE SCALE GENOMIC DNA]</scope>
    <source>
        <strain evidence="2">MSAO_Bac1</strain>
    </source>
</reference>
<keyword evidence="1" id="KW-1133">Transmembrane helix</keyword>
<sequence length="292" mass="34309">MIKRTKKMGFNIIKEKYLEDNFIRKVILGVVILALVWTGNIYYYHQHQLSKAQFMTHYYDLYGRKTIIFNLYYLVNREDDLEVISIYFPKLDYHARLHPSGIRQREGYYKIKTVHVEIDKEELKPPDGEKILVQEGVISFSDGTTENHELGKLYFNLEDQPSHLVTHSVGSRSDNTGYTYLRAKERVTVSGLESSFREDFDDVFDIMINNTPLSEGVFPFQAGKNDRIDVKYSLSFNGEVEDPRQHIFLNFSMSLLTENEEGQKGRSYFSMNYFPVFEFDDLKKIVRQGEEH</sequence>
<feature type="transmembrane region" description="Helical" evidence="1">
    <location>
        <begin position="26"/>
        <end position="45"/>
    </location>
</feature>
<protein>
    <submittedName>
        <fullName evidence="2">Uncharacterized protein</fullName>
    </submittedName>
</protein>
<evidence type="ECO:0000256" key="1">
    <source>
        <dbReference type="SAM" id="Phobius"/>
    </source>
</evidence>
<keyword evidence="1" id="KW-0472">Membrane</keyword>